<dbReference type="Gene3D" id="3.30.70.1880">
    <property type="entry name" value="Protein of unknown function DUF881"/>
    <property type="match status" value="1"/>
</dbReference>
<keyword evidence="3" id="KW-0472">Membrane</keyword>
<dbReference type="RefSeq" id="WP_004269091.1">
    <property type="nucleotide sequence ID" value="NC_017215.1"/>
</dbReference>
<reference evidence="4 5" key="1">
    <citation type="journal article" date="2011" name="J. Bacteriol.">
        <title>Genome Sequence of the Probiotic Strain Bifidobacterium animalis subsp. lactis CNCM I-2494.</title>
        <authorList>
            <person name="Chervaux C."/>
            <person name="Grimaldi C."/>
            <person name="Bolotin A."/>
            <person name="Quinquis B."/>
            <person name="Legrain-Raspaud S."/>
            <person name="van Hylckama Vlieg J.E."/>
            <person name="Denariaz G."/>
            <person name="Smokvina T."/>
        </authorList>
    </citation>
    <scope>NUCLEOTIDE SEQUENCE [LARGE SCALE GENOMIC DNA]</scope>
    <source>
        <strain evidence="4 5">CNCM I-2494</strain>
    </source>
</reference>
<evidence type="ECO:0008006" key="6">
    <source>
        <dbReference type="Google" id="ProtNLM"/>
    </source>
</evidence>
<evidence type="ECO:0000313" key="5">
    <source>
        <dbReference type="Proteomes" id="UP000008394"/>
    </source>
</evidence>
<accession>A0A806FSU6</accession>
<organism evidence="4 5">
    <name type="scientific">Bifidobacterium animalis subsp. lactis CNCM I-2494</name>
    <dbReference type="NCBI Taxonomy" id="1042403"/>
    <lineage>
        <taxon>Bacteria</taxon>
        <taxon>Bacillati</taxon>
        <taxon>Actinomycetota</taxon>
        <taxon>Actinomycetes</taxon>
        <taxon>Bifidobacteriales</taxon>
        <taxon>Bifidobacteriaceae</taxon>
        <taxon>Bifidobacterium</taxon>
    </lineage>
</organism>
<keyword evidence="3" id="KW-0812">Transmembrane</keyword>
<dbReference type="EMBL" id="CP002915">
    <property type="protein sequence ID" value="AEK30251.1"/>
    <property type="molecule type" value="Genomic_DNA"/>
</dbReference>
<keyword evidence="3" id="KW-1133">Transmembrane helix</keyword>
<feature type="region of interest" description="Disordered" evidence="2">
    <location>
        <begin position="155"/>
        <end position="175"/>
    </location>
</feature>
<dbReference type="GO" id="GO:0005886">
    <property type="term" value="C:plasma membrane"/>
    <property type="evidence" value="ECO:0007669"/>
    <property type="project" value="TreeGrafter"/>
</dbReference>
<gene>
    <name evidence="4" type="ORF">BALAC2494_00335</name>
</gene>
<dbReference type="GeneID" id="29696333"/>
<dbReference type="PANTHER" id="PTHR37313:SF1">
    <property type="entry name" value="UPF0749 PROTEIN RV1823"/>
    <property type="match status" value="1"/>
</dbReference>
<evidence type="ECO:0000256" key="3">
    <source>
        <dbReference type="SAM" id="Phobius"/>
    </source>
</evidence>
<comment type="similarity">
    <text evidence="1">Belongs to the UPF0749 family.</text>
</comment>
<dbReference type="InterPro" id="IPR010273">
    <property type="entry name" value="DUF881"/>
</dbReference>
<evidence type="ECO:0000256" key="2">
    <source>
        <dbReference type="SAM" id="MobiDB-lite"/>
    </source>
</evidence>
<dbReference type="AlphaFoldDB" id="A0A806FSU6"/>
<dbReference type="KEGG" id="bnm:BALAC2494_00335"/>
<dbReference type="Pfam" id="PF05949">
    <property type="entry name" value="DUF881"/>
    <property type="match status" value="1"/>
</dbReference>
<feature type="compositionally biased region" description="Polar residues" evidence="2">
    <location>
        <begin position="155"/>
        <end position="164"/>
    </location>
</feature>
<evidence type="ECO:0000256" key="1">
    <source>
        <dbReference type="ARBA" id="ARBA00009108"/>
    </source>
</evidence>
<protein>
    <recommendedName>
        <fullName evidence="6">DUF881 domain-containing protein</fullName>
    </recommendedName>
</protein>
<feature type="transmembrane region" description="Helical" evidence="3">
    <location>
        <begin position="94"/>
        <end position="114"/>
    </location>
</feature>
<proteinExistence type="inferred from homology"/>
<dbReference type="PANTHER" id="PTHR37313">
    <property type="entry name" value="UPF0749 PROTEIN RV1825"/>
    <property type="match status" value="1"/>
</dbReference>
<sequence>MTRENGMPEVFPVSVEDPPVRRRAVFSSAYARLDSHHTEISRGGVMPPRRRGKHYDASLRLIDDLVNRPMDALYNDSRLVTKPDSKLTFWGTRIIVLIICVAVGFAGCLFVRLLNTDPRKQVRQQLASQLEAQNTHIDELEKQIADMRADVDRQSQSALPSQVEQEVRRNEAAAGATAVEGEGIVLTVADPMVTNSNAQEGSLPREKSTNRLRVVTDTDLQLLVSLMWKAGAEAISINDNRLGVQTSIRTAGNSILIGTTPVSSPYRIQAIGNKNELANRMGQKELSTLYQEFKDAGMTLQTSKENMIRLKAATPGQVSNAKEIR</sequence>
<dbReference type="Proteomes" id="UP000008394">
    <property type="component" value="Chromosome"/>
</dbReference>
<name>A0A806FSU6_BIFAN</name>
<evidence type="ECO:0000313" key="4">
    <source>
        <dbReference type="EMBL" id="AEK30251.1"/>
    </source>
</evidence>